<feature type="transmembrane region" description="Helical" evidence="1">
    <location>
        <begin position="66"/>
        <end position="83"/>
    </location>
</feature>
<dbReference type="EMBL" id="JABXWP010000006">
    <property type="protein sequence ID" value="NVO87972.1"/>
    <property type="molecule type" value="Genomic_DNA"/>
</dbReference>
<feature type="transmembrane region" description="Helical" evidence="1">
    <location>
        <begin position="34"/>
        <end position="54"/>
    </location>
</feature>
<evidence type="ECO:0000313" key="2">
    <source>
        <dbReference type="EMBL" id="NVO87972.1"/>
    </source>
</evidence>
<proteinExistence type="predicted"/>
<reference evidence="2 3" key="1">
    <citation type="submission" date="2020-06" db="EMBL/GenBank/DDBJ databases">
        <title>Lactobacillus rhamnosus QC,genome.</title>
        <authorList>
            <person name="Yi H."/>
            <person name="Jin M."/>
        </authorList>
    </citation>
    <scope>NUCLEOTIDE SEQUENCE [LARGE SCALE GENOMIC DNA]</scope>
    <source>
        <strain evidence="2 3">QC</strain>
    </source>
</reference>
<dbReference type="RefSeq" id="WP_176817865.1">
    <property type="nucleotide sequence ID" value="NZ_JABXWP010000006.1"/>
</dbReference>
<keyword evidence="1" id="KW-0472">Membrane</keyword>
<dbReference type="AlphaFoldDB" id="A0A7Y7UI28"/>
<gene>
    <name evidence="2" type="ORF">HWN39_05585</name>
</gene>
<accession>A0A7Y7UI28</accession>
<dbReference type="Proteomes" id="UP000542889">
    <property type="component" value="Unassembled WGS sequence"/>
</dbReference>
<evidence type="ECO:0000256" key="1">
    <source>
        <dbReference type="SAM" id="Phobius"/>
    </source>
</evidence>
<name>A0A7Y7UI28_LACRH</name>
<keyword evidence="1" id="KW-0812">Transmembrane</keyword>
<organism evidence="2 3">
    <name type="scientific">Lacticaseibacillus rhamnosus</name>
    <name type="common">Lactobacillus rhamnosus</name>
    <dbReference type="NCBI Taxonomy" id="47715"/>
    <lineage>
        <taxon>Bacteria</taxon>
        <taxon>Bacillati</taxon>
        <taxon>Bacillota</taxon>
        <taxon>Bacilli</taxon>
        <taxon>Lactobacillales</taxon>
        <taxon>Lactobacillaceae</taxon>
        <taxon>Lacticaseibacillus</taxon>
    </lineage>
</organism>
<evidence type="ECO:0000313" key="3">
    <source>
        <dbReference type="Proteomes" id="UP000542889"/>
    </source>
</evidence>
<sequence length="198" mass="22830">MKNKFKSTFSLTLFLLLFIGILLTSNWVLLQTSLACFWFLCSAFMLLNVGYIGQTTRKTKSRTKKALYSALGLSLLMLLLSTHETGLSTGGEVPTSVMYDSRPIPITIAKKHYMLTVSERTTMVMTIRYNVYQRKKIFYTRINTTPYIVASTSTQLTKNHVWIFKNIIVKNQDIKLNRNNQLMNWSSQPWNSDITKHP</sequence>
<comment type="caution">
    <text evidence="2">The sequence shown here is derived from an EMBL/GenBank/DDBJ whole genome shotgun (WGS) entry which is preliminary data.</text>
</comment>
<protein>
    <submittedName>
        <fullName evidence="2">Uncharacterized protein</fullName>
    </submittedName>
</protein>
<keyword evidence="1" id="KW-1133">Transmembrane helix</keyword>